<dbReference type="RefSeq" id="WP_379317662.1">
    <property type="nucleotide sequence ID" value="NZ_JBHTLM010000003.1"/>
</dbReference>
<comment type="caution">
    <text evidence="2">The sequence shown here is derived from an EMBL/GenBank/DDBJ whole genome shotgun (WGS) entry which is preliminary data.</text>
</comment>
<name>A0ABW3RUF2_9BACL</name>
<dbReference type="InterPro" id="IPR037883">
    <property type="entry name" value="Knr4/Smi1-like_sf"/>
</dbReference>
<feature type="domain" description="Knr4/Smi1-like" evidence="1">
    <location>
        <begin position="40"/>
        <end position="198"/>
    </location>
</feature>
<reference evidence="3" key="1">
    <citation type="journal article" date="2019" name="Int. J. Syst. Evol. Microbiol.">
        <title>The Global Catalogue of Microorganisms (GCM) 10K type strain sequencing project: providing services to taxonomists for standard genome sequencing and annotation.</title>
        <authorList>
            <consortium name="The Broad Institute Genomics Platform"/>
            <consortium name="The Broad Institute Genome Sequencing Center for Infectious Disease"/>
            <person name="Wu L."/>
            <person name="Ma J."/>
        </authorList>
    </citation>
    <scope>NUCLEOTIDE SEQUENCE [LARGE SCALE GENOMIC DNA]</scope>
    <source>
        <strain evidence="3">CCUG 59189</strain>
    </source>
</reference>
<evidence type="ECO:0000259" key="1">
    <source>
        <dbReference type="SMART" id="SM00860"/>
    </source>
</evidence>
<sequence>MHDQQIERIHSKLKMLKRTDSDFELFGAKAHEYDLDPVWAPDDITRFEKNWNIVLPEEYREFLLKVGSGGAGPYYGLEKPENGVYGDLDYRTELNEISKEFPYTEEWNPDYDWDGESMTEEEWAELENEYFSPKHSAGLLRISNFGCGVSMNLVVKGQCYGEIWADDRANSGGIYPDHYFGNKERLTFLNWYETWLDQSLEKINT</sequence>
<dbReference type="SMART" id="SM00860">
    <property type="entry name" value="SMI1_KNR4"/>
    <property type="match status" value="1"/>
</dbReference>
<dbReference type="InterPro" id="IPR018958">
    <property type="entry name" value="Knr4/Smi1-like_dom"/>
</dbReference>
<dbReference type="Pfam" id="PF09346">
    <property type="entry name" value="SMI1_KNR4"/>
    <property type="match status" value="1"/>
</dbReference>
<keyword evidence="3" id="KW-1185">Reference proteome</keyword>
<evidence type="ECO:0000313" key="3">
    <source>
        <dbReference type="Proteomes" id="UP001597262"/>
    </source>
</evidence>
<accession>A0ABW3RUF2</accession>
<evidence type="ECO:0000313" key="2">
    <source>
        <dbReference type="EMBL" id="MFD1175872.1"/>
    </source>
</evidence>
<gene>
    <name evidence="2" type="ORF">ACFQ3W_06075</name>
</gene>
<protein>
    <submittedName>
        <fullName evidence="2">SMI1/KNR4 family protein</fullName>
    </submittedName>
</protein>
<proteinExistence type="predicted"/>
<dbReference type="EMBL" id="JBHTLM010000003">
    <property type="protein sequence ID" value="MFD1175872.1"/>
    <property type="molecule type" value="Genomic_DNA"/>
</dbReference>
<dbReference type="SUPFAM" id="SSF160631">
    <property type="entry name" value="SMI1/KNR4-like"/>
    <property type="match status" value="1"/>
</dbReference>
<organism evidence="2 3">
    <name type="scientific">Paenibacillus puldeungensis</name>
    <dbReference type="NCBI Taxonomy" id="696536"/>
    <lineage>
        <taxon>Bacteria</taxon>
        <taxon>Bacillati</taxon>
        <taxon>Bacillota</taxon>
        <taxon>Bacilli</taxon>
        <taxon>Bacillales</taxon>
        <taxon>Paenibacillaceae</taxon>
        <taxon>Paenibacillus</taxon>
    </lineage>
</organism>
<dbReference type="Proteomes" id="UP001597262">
    <property type="component" value="Unassembled WGS sequence"/>
</dbReference>
<dbReference type="Gene3D" id="3.40.1580.10">
    <property type="entry name" value="SMI1/KNR4-like"/>
    <property type="match status" value="1"/>
</dbReference>